<evidence type="ECO:0000313" key="3">
    <source>
        <dbReference type="Proteomes" id="UP000187172"/>
    </source>
</evidence>
<evidence type="ECO:0000256" key="1">
    <source>
        <dbReference type="SAM" id="Phobius"/>
    </source>
</evidence>
<keyword evidence="1" id="KW-1133">Transmembrane helix</keyword>
<comment type="caution">
    <text evidence="2">The sequence shown here is derived from an EMBL/GenBank/DDBJ whole genome shotgun (WGS) entry which is preliminary data.</text>
</comment>
<gene>
    <name evidence="2" type="ORF">BK138_00615</name>
</gene>
<dbReference type="EMBL" id="MRTP01000001">
    <property type="protein sequence ID" value="OMF57169.1"/>
    <property type="molecule type" value="Genomic_DNA"/>
</dbReference>
<protein>
    <submittedName>
        <fullName evidence="2">Uncharacterized protein</fullName>
    </submittedName>
</protein>
<accession>A0A1R1EZC0</accession>
<keyword evidence="3" id="KW-1185">Reference proteome</keyword>
<proteinExistence type="predicted"/>
<reference evidence="2 3" key="1">
    <citation type="submission" date="2016-11" db="EMBL/GenBank/DDBJ databases">
        <title>Paenibacillus species isolates.</title>
        <authorList>
            <person name="Beno S.M."/>
        </authorList>
    </citation>
    <scope>NUCLEOTIDE SEQUENCE [LARGE SCALE GENOMIC DNA]</scope>
    <source>
        <strain evidence="2 3">FSL R5-0378</strain>
    </source>
</reference>
<evidence type="ECO:0000313" key="2">
    <source>
        <dbReference type="EMBL" id="OMF57169.1"/>
    </source>
</evidence>
<dbReference type="AlphaFoldDB" id="A0A1R1EZC0"/>
<dbReference type="Proteomes" id="UP000187172">
    <property type="component" value="Unassembled WGS sequence"/>
</dbReference>
<name>A0A1R1EZC0_9BACL</name>
<sequence>MGMIVLGIFMIVLGLYDYKNPNSKLLKFLRRAPKNDTEVQQVRSNGSTEMFGGIIFILIGVVVLLLRKYGHF</sequence>
<keyword evidence="1" id="KW-0812">Transmembrane</keyword>
<keyword evidence="1" id="KW-0472">Membrane</keyword>
<feature type="transmembrane region" description="Helical" evidence="1">
    <location>
        <begin position="50"/>
        <end position="66"/>
    </location>
</feature>
<organism evidence="2 3">
    <name type="scientific">Paenibacillus rhizosphaerae</name>
    <dbReference type="NCBI Taxonomy" id="297318"/>
    <lineage>
        <taxon>Bacteria</taxon>
        <taxon>Bacillati</taxon>
        <taxon>Bacillota</taxon>
        <taxon>Bacilli</taxon>
        <taxon>Bacillales</taxon>
        <taxon>Paenibacillaceae</taxon>
        <taxon>Paenibacillus</taxon>
    </lineage>
</organism>